<dbReference type="Proteomes" id="UP000635983">
    <property type="component" value="Unassembled WGS sequence"/>
</dbReference>
<dbReference type="SUPFAM" id="SSF102705">
    <property type="entry name" value="NIF3 (NGG1p interacting factor 3)-like"/>
    <property type="match status" value="1"/>
</dbReference>
<dbReference type="EMBL" id="BMPO01000010">
    <property type="protein sequence ID" value="GGK07829.1"/>
    <property type="molecule type" value="Genomic_DNA"/>
</dbReference>
<feature type="binding site" evidence="4">
    <location>
        <position position="66"/>
    </location>
    <ligand>
        <name>a divalent metal cation</name>
        <dbReference type="ChEBI" id="CHEBI:60240"/>
        <label>1</label>
    </ligand>
</feature>
<gene>
    <name evidence="5" type="ORF">GCM10009304_37480</name>
</gene>
<comment type="caution">
    <text evidence="5">The sequence shown here is derived from an EMBL/GenBank/DDBJ whole genome shotgun (WGS) entry which is preliminary data.</text>
</comment>
<dbReference type="PANTHER" id="PTHR13799">
    <property type="entry name" value="NGG1 INTERACTING FACTOR 3"/>
    <property type="match status" value="1"/>
</dbReference>
<dbReference type="GO" id="GO:0046872">
    <property type="term" value="F:metal ion binding"/>
    <property type="evidence" value="ECO:0007669"/>
    <property type="project" value="UniProtKB-KW"/>
</dbReference>
<evidence type="ECO:0000313" key="5">
    <source>
        <dbReference type="EMBL" id="GGK07829.1"/>
    </source>
</evidence>
<evidence type="ECO:0000256" key="2">
    <source>
        <dbReference type="ARBA" id="ARBA00022112"/>
    </source>
</evidence>
<accession>A0A917Q2E8</accession>
<dbReference type="RefSeq" id="WP_188985485.1">
    <property type="nucleotide sequence ID" value="NZ_BMPO01000010.1"/>
</dbReference>
<feature type="binding site" evidence="4">
    <location>
        <position position="224"/>
    </location>
    <ligand>
        <name>a divalent metal cation</name>
        <dbReference type="ChEBI" id="CHEBI:60240"/>
        <label>1</label>
    </ligand>
</feature>
<sequence length="252" mass="27448">MAIALSALVEEANNYLNVSRIADYCPNGLQVEGRPHVQRIVSGVTASQALLDAAVEANADVVLVHHGYFWKNESPVVTGMKQRRLKTLLAHDISLLAYHLPLDLHPEVGNNVRLAHELGITCEGTLDPTDPKCLVWVGSLDNPESPQDVARRVHIALGRQPLLVEGDNPVRKIAWCTGGAQGYIDQAIAAGVDLYLTGEASEQTFHSARENGISFIAAGHHATERYGVQALGQYLARRFAIEHLFIDCPNPI</sequence>
<organism evidence="5 6">
    <name type="scientific">Pseudomonas matsuisoli</name>
    <dbReference type="NCBI Taxonomy" id="1515666"/>
    <lineage>
        <taxon>Bacteria</taxon>
        <taxon>Pseudomonadati</taxon>
        <taxon>Pseudomonadota</taxon>
        <taxon>Gammaproteobacteria</taxon>
        <taxon>Pseudomonadales</taxon>
        <taxon>Pseudomonadaceae</taxon>
        <taxon>Pseudomonas</taxon>
    </lineage>
</organism>
<name>A0A917Q2E8_9PSED</name>
<dbReference type="NCBIfam" id="TIGR00486">
    <property type="entry name" value="YbgI_SA1388"/>
    <property type="match status" value="1"/>
</dbReference>
<proteinExistence type="inferred from homology"/>
<comment type="similarity">
    <text evidence="1">Belongs to the GTP cyclohydrolase I type 2/NIF3 family.</text>
</comment>
<evidence type="ECO:0000313" key="6">
    <source>
        <dbReference type="Proteomes" id="UP000635983"/>
    </source>
</evidence>
<dbReference type="Pfam" id="PF01784">
    <property type="entry name" value="DUF34_NIF3"/>
    <property type="match status" value="1"/>
</dbReference>
<dbReference type="Gene3D" id="3.40.1390.30">
    <property type="entry name" value="NIF3 (NGG1p interacting factor 3)-like"/>
    <property type="match status" value="2"/>
</dbReference>
<dbReference type="FunFam" id="3.40.1390.30:FF:000002">
    <property type="entry name" value="Nif3-like dinuclear metal center protein"/>
    <property type="match status" value="1"/>
</dbReference>
<evidence type="ECO:0000256" key="1">
    <source>
        <dbReference type="ARBA" id="ARBA00006964"/>
    </source>
</evidence>
<keyword evidence="6" id="KW-1185">Reference proteome</keyword>
<feature type="binding site" evidence="4">
    <location>
        <position position="103"/>
    </location>
    <ligand>
        <name>a divalent metal cation</name>
        <dbReference type="ChEBI" id="CHEBI:60240"/>
        <label>1</label>
    </ligand>
</feature>
<evidence type="ECO:0000256" key="4">
    <source>
        <dbReference type="PIRSR" id="PIRSR602678-1"/>
    </source>
</evidence>
<protein>
    <recommendedName>
        <fullName evidence="2">GTP cyclohydrolase 1 type 2 homolog</fullName>
    </recommendedName>
</protein>
<dbReference type="AlphaFoldDB" id="A0A917Q2E8"/>
<dbReference type="GO" id="GO:0005737">
    <property type="term" value="C:cytoplasm"/>
    <property type="evidence" value="ECO:0007669"/>
    <property type="project" value="TreeGrafter"/>
</dbReference>
<keyword evidence="3 4" id="KW-0479">Metal-binding</keyword>
<reference evidence="5" key="1">
    <citation type="journal article" date="2014" name="Int. J. Syst. Evol. Microbiol.">
        <title>Complete genome sequence of Corynebacterium casei LMG S-19264T (=DSM 44701T), isolated from a smear-ripened cheese.</title>
        <authorList>
            <consortium name="US DOE Joint Genome Institute (JGI-PGF)"/>
            <person name="Walter F."/>
            <person name="Albersmeier A."/>
            <person name="Kalinowski J."/>
            <person name="Ruckert C."/>
        </authorList>
    </citation>
    <scope>NUCLEOTIDE SEQUENCE</scope>
    <source>
        <strain evidence="5">JCM 30078</strain>
    </source>
</reference>
<feature type="binding site" evidence="4">
    <location>
        <position position="65"/>
    </location>
    <ligand>
        <name>a divalent metal cation</name>
        <dbReference type="ChEBI" id="CHEBI:60240"/>
        <label>1</label>
    </ligand>
</feature>
<evidence type="ECO:0000256" key="3">
    <source>
        <dbReference type="ARBA" id="ARBA00022723"/>
    </source>
</evidence>
<dbReference type="InterPro" id="IPR036069">
    <property type="entry name" value="DUF34/NIF3_sf"/>
</dbReference>
<reference evidence="5" key="2">
    <citation type="submission" date="2020-09" db="EMBL/GenBank/DDBJ databases">
        <authorList>
            <person name="Sun Q."/>
            <person name="Ohkuma M."/>
        </authorList>
    </citation>
    <scope>NUCLEOTIDE SEQUENCE</scope>
    <source>
        <strain evidence="5">JCM 30078</strain>
    </source>
</reference>
<dbReference type="InterPro" id="IPR002678">
    <property type="entry name" value="DUF34/NIF3"/>
</dbReference>
<dbReference type="PANTHER" id="PTHR13799:SF14">
    <property type="entry name" value="GTP CYCLOHYDROLASE 1 TYPE 2 HOMOLOG"/>
    <property type="match status" value="1"/>
</dbReference>
<feature type="binding site" evidence="4">
    <location>
        <position position="220"/>
    </location>
    <ligand>
        <name>a divalent metal cation</name>
        <dbReference type="ChEBI" id="CHEBI:60240"/>
        <label>1</label>
    </ligand>
</feature>